<proteinExistence type="predicted"/>
<reference evidence="1 2" key="1">
    <citation type="submission" date="2016-10" db="EMBL/GenBank/DDBJ databases">
        <authorList>
            <person name="de Groot N.N."/>
        </authorList>
    </citation>
    <scope>NUCLEOTIDE SEQUENCE [LARGE SCALE GENOMIC DNA]</scope>
    <source>
        <strain evidence="1 2">DSM 527</strain>
    </source>
</reference>
<dbReference type="EMBL" id="FNBN01000002">
    <property type="protein sequence ID" value="SDF81522.1"/>
    <property type="molecule type" value="Genomic_DNA"/>
</dbReference>
<evidence type="ECO:0000313" key="2">
    <source>
        <dbReference type="Proteomes" id="UP000199045"/>
    </source>
</evidence>
<dbReference type="STRING" id="104663.SAMN04488121_1021070"/>
<dbReference type="AlphaFoldDB" id="A0A1G7P5E2"/>
<protein>
    <submittedName>
        <fullName evidence="1">Uncharacterized protein</fullName>
    </submittedName>
</protein>
<organism evidence="1 2">
    <name type="scientific">Chitinophaga filiformis</name>
    <name type="common">Myxococcus filiformis</name>
    <name type="synonym">Flexibacter filiformis</name>
    <dbReference type="NCBI Taxonomy" id="104663"/>
    <lineage>
        <taxon>Bacteria</taxon>
        <taxon>Pseudomonadati</taxon>
        <taxon>Bacteroidota</taxon>
        <taxon>Chitinophagia</taxon>
        <taxon>Chitinophagales</taxon>
        <taxon>Chitinophagaceae</taxon>
        <taxon>Chitinophaga</taxon>
    </lineage>
</organism>
<name>A0A1G7P5E2_CHIFI</name>
<gene>
    <name evidence="1" type="ORF">SAMN04488121_1021070</name>
</gene>
<evidence type="ECO:0000313" key="1">
    <source>
        <dbReference type="EMBL" id="SDF81522.1"/>
    </source>
</evidence>
<accession>A0A1G7P5E2</accession>
<sequence>MILFTIRTRKPSRWLVPAAALLDMINDILFHDTVDEENVASFQIQLWRHSAYGFQEGVWP</sequence>
<dbReference type="Proteomes" id="UP000199045">
    <property type="component" value="Unassembled WGS sequence"/>
</dbReference>